<dbReference type="NCBIfam" id="NF008528">
    <property type="entry name" value="PRK11463.1-2"/>
    <property type="match status" value="1"/>
</dbReference>
<gene>
    <name evidence="3" type="ORF">SASC598J21_012300</name>
</gene>
<feature type="transmembrane region" description="Helical" evidence="2">
    <location>
        <begin position="6"/>
        <end position="26"/>
    </location>
</feature>
<proteinExistence type="predicted"/>
<organism evidence="3 4">
    <name type="scientific">Snodgrassella alvi SCGC AB-598-J21</name>
    <dbReference type="NCBI Taxonomy" id="1385367"/>
    <lineage>
        <taxon>Bacteria</taxon>
        <taxon>Pseudomonadati</taxon>
        <taxon>Pseudomonadota</taxon>
        <taxon>Betaproteobacteria</taxon>
        <taxon>Neisseriales</taxon>
        <taxon>Neisseriaceae</taxon>
        <taxon>Snodgrassella</taxon>
    </lineage>
</organism>
<dbReference type="Proteomes" id="UP000027644">
    <property type="component" value="Unassembled WGS sequence"/>
</dbReference>
<feature type="compositionally biased region" description="Polar residues" evidence="1">
    <location>
        <begin position="138"/>
        <end position="152"/>
    </location>
</feature>
<dbReference type="PANTHER" id="PTHR35335:SF1">
    <property type="entry name" value="UPF0716 PROTEIN FXSA"/>
    <property type="match status" value="1"/>
</dbReference>
<dbReference type="Pfam" id="PF04186">
    <property type="entry name" value="FxsA"/>
    <property type="match status" value="1"/>
</dbReference>
<dbReference type="AlphaFoldDB" id="A0A074V6F5"/>
<dbReference type="PANTHER" id="PTHR35335">
    <property type="entry name" value="UPF0716 PROTEIN FXSA"/>
    <property type="match status" value="1"/>
</dbReference>
<dbReference type="GO" id="GO:0016020">
    <property type="term" value="C:membrane"/>
    <property type="evidence" value="ECO:0007669"/>
    <property type="project" value="InterPro"/>
</dbReference>
<evidence type="ECO:0000313" key="4">
    <source>
        <dbReference type="Proteomes" id="UP000027644"/>
    </source>
</evidence>
<name>A0A074V6F5_9NEIS</name>
<protein>
    <submittedName>
        <fullName evidence="3">Protein affecting phage T7 exclusion by the F plasmid</fullName>
    </submittedName>
</protein>
<accession>A0A074V6F5</accession>
<keyword evidence="2" id="KW-0812">Transmembrane</keyword>
<sequence>MRYIGWALPILAVLEVLSIILVSNLIGGGWTLLIILLSIVCGIFMLRNIGVSGLFLAMATIRTGNNVSLYQLLWPVRYIFASIMLISPGFVSDIFAALLLLPISGKPLTGTTQSFSRSTQPEQRDIIEGEYTVETDNEQTAHSGTQSNLPHK</sequence>
<evidence type="ECO:0000256" key="2">
    <source>
        <dbReference type="SAM" id="Phobius"/>
    </source>
</evidence>
<keyword evidence="2" id="KW-0472">Membrane</keyword>
<comment type="caution">
    <text evidence="3">The sequence shown here is derived from an EMBL/GenBank/DDBJ whole genome shotgun (WGS) entry which is preliminary data.</text>
</comment>
<dbReference type="EMBL" id="AVQL01000439">
    <property type="protein sequence ID" value="KEQ01013.1"/>
    <property type="molecule type" value="Genomic_DNA"/>
</dbReference>
<feature type="transmembrane region" description="Helical" evidence="2">
    <location>
        <begin position="78"/>
        <end position="101"/>
    </location>
</feature>
<dbReference type="InterPro" id="IPR007313">
    <property type="entry name" value="FxsA"/>
</dbReference>
<evidence type="ECO:0000313" key="3">
    <source>
        <dbReference type="EMBL" id="KEQ01013.1"/>
    </source>
</evidence>
<evidence type="ECO:0000256" key="1">
    <source>
        <dbReference type="SAM" id="MobiDB-lite"/>
    </source>
</evidence>
<feature type="transmembrane region" description="Helical" evidence="2">
    <location>
        <begin position="33"/>
        <end position="58"/>
    </location>
</feature>
<keyword evidence="2" id="KW-1133">Transmembrane helix</keyword>
<reference evidence="3 4" key="1">
    <citation type="journal article" date="2014" name="PLoS Genet.">
        <title>Hidden diversity in honey bee gut symbionts detected by single-cell genomics.</title>
        <authorList>
            <person name="Engel P."/>
            <person name="Stepanauskas R."/>
            <person name="Moran N."/>
        </authorList>
    </citation>
    <scope>NUCLEOTIDE SEQUENCE [LARGE SCALE GENOMIC DNA]</scope>
    <source>
        <strain evidence="3 4">SCGC AB-598-J21</strain>
    </source>
</reference>
<feature type="region of interest" description="Disordered" evidence="1">
    <location>
        <begin position="130"/>
        <end position="152"/>
    </location>
</feature>